<accession>A0ABY7FA11</accession>
<name>A0ABY7FA11_MYAAR</name>
<proteinExistence type="predicted"/>
<evidence type="ECO:0000313" key="3">
    <source>
        <dbReference type="Proteomes" id="UP001164746"/>
    </source>
</evidence>
<dbReference type="SUPFAM" id="SSF48452">
    <property type="entry name" value="TPR-like"/>
    <property type="match status" value="1"/>
</dbReference>
<evidence type="ECO:0000256" key="1">
    <source>
        <dbReference type="SAM" id="MobiDB-lite"/>
    </source>
</evidence>
<dbReference type="InterPro" id="IPR011990">
    <property type="entry name" value="TPR-like_helical_dom_sf"/>
</dbReference>
<keyword evidence="3" id="KW-1185">Reference proteome</keyword>
<dbReference type="EMBL" id="CP111022">
    <property type="protein sequence ID" value="WAR19008.1"/>
    <property type="molecule type" value="Genomic_DNA"/>
</dbReference>
<dbReference type="InterPro" id="IPR049039">
    <property type="entry name" value="RMD1-3_a_helical_rpt"/>
</dbReference>
<feature type="region of interest" description="Disordered" evidence="1">
    <location>
        <begin position="53"/>
        <end position="86"/>
    </location>
</feature>
<gene>
    <name evidence="2" type="ORF">MAR_000846</name>
</gene>
<dbReference type="Pfam" id="PF21033">
    <property type="entry name" value="RMD1-3"/>
    <property type="match status" value="1"/>
</dbReference>
<protein>
    <submittedName>
        <fullName evidence="2">RMD2-like protein</fullName>
    </submittedName>
</protein>
<organism evidence="2 3">
    <name type="scientific">Mya arenaria</name>
    <name type="common">Soft-shell clam</name>
    <dbReference type="NCBI Taxonomy" id="6604"/>
    <lineage>
        <taxon>Eukaryota</taxon>
        <taxon>Metazoa</taxon>
        <taxon>Spiralia</taxon>
        <taxon>Lophotrochozoa</taxon>
        <taxon>Mollusca</taxon>
        <taxon>Bivalvia</taxon>
        <taxon>Autobranchia</taxon>
        <taxon>Heteroconchia</taxon>
        <taxon>Euheterodonta</taxon>
        <taxon>Imparidentia</taxon>
        <taxon>Neoheterodontei</taxon>
        <taxon>Myida</taxon>
        <taxon>Myoidea</taxon>
        <taxon>Myidae</taxon>
        <taxon>Mya</taxon>
    </lineage>
</organism>
<evidence type="ECO:0000313" key="2">
    <source>
        <dbReference type="EMBL" id="WAR19008.1"/>
    </source>
</evidence>
<dbReference type="PANTHER" id="PTHR16056:SF37">
    <property type="entry name" value="REGULATOR OF MICROTUBULE DYNAMICS PROTEIN 3-LIKE ISOFORM X1"/>
    <property type="match status" value="1"/>
</dbReference>
<dbReference type="Proteomes" id="UP001164746">
    <property type="component" value="Chromosome 11"/>
</dbReference>
<dbReference type="Gene3D" id="1.25.40.10">
    <property type="entry name" value="Tetratricopeptide repeat domain"/>
    <property type="match status" value="1"/>
</dbReference>
<reference evidence="2" key="1">
    <citation type="submission" date="2022-11" db="EMBL/GenBank/DDBJ databases">
        <title>Centuries of genome instability and evolution in soft-shell clam transmissible cancer (bioRxiv).</title>
        <authorList>
            <person name="Hart S.F.M."/>
            <person name="Yonemitsu M.A."/>
            <person name="Giersch R.M."/>
            <person name="Beal B.F."/>
            <person name="Arriagada G."/>
            <person name="Davis B.W."/>
            <person name="Ostrander E.A."/>
            <person name="Goff S.P."/>
            <person name="Metzger M.J."/>
        </authorList>
    </citation>
    <scope>NUCLEOTIDE SEQUENCE</scope>
    <source>
        <strain evidence="2">MELC-2E11</strain>
        <tissue evidence="2">Siphon/mantle</tissue>
    </source>
</reference>
<sequence length="359" mass="40964">MNFFRQHGSFLASCSAGAVLCFMYWRMTNRIMKELQSLEGVIEHLQRQVAELKEKVESSSSGARRRRTRPGSGFITASSGDDDDDEYEQAYGGSDYDSLHEIEDQIIVPVREPDSPQGEEGEGGDIFKEVDQLLEGRDADKEKAFDILQRNRNKHLTDVEYYWRISKTTFQISQIVGAQGDAERKKRLIYEAKDLAQTAIDLDNTCANAHKWFAITIGSVGEYEGTQQKIQNGYIYKEHIEKAISINPDDPSNHYLLGRWCWSVYMLSWLERKAAATLFATPPSATIDETLTHFLKADKLNPGKWKENILFIAKCYIEKRAYKQAVEWLNKGQQIPTVSQDDKQSATEITALLSKYQGY</sequence>
<dbReference type="PANTHER" id="PTHR16056">
    <property type="entry name" value="REGULATOR OF MICROTUBULE DYNAMICS PROTEIN"/>
    <property type="match status" value="1"/>
</dbReference>